<dbReference type="AlphaFoldDB" id="A0A0D8HIF4"/>
<dbReference type="OrthoDB" id="8717342at2"/>
<dbReference type="InterPro" id="IPR000297">
    <property type="entry name" value="PPIase_PpiC"/>
</dbReference>
<dbReference type="PANTHER" id="PTHR47245:SF2">
    <property type="entry name" value="PEPTIDYL-PROLYL CIS-TRANS ISOMERASE HP_0175-RELATED"/>
    <property type="match status" value="1"/>
</dbReference>
<dbReference type="InterPro" id="IPR027304">
    <property type="entry name" value="Trigger_fact/SurA_dom_sf"/>
</dbReference>
<dbReference type="InterPro" id="IPR046357">
    <property type="entry name" value="PPIase_dom_sf"/>
</dbReference>
<dbReference type="PROSITE" id="PS50198">
    <property type="entry name" value="PPIC_PPIASE_2"/>
    <property type="match status" value="1"/>
</dbReference>
<evidence type="ECO:0000313" key="5">
    <source>
        <dbReference type="Proteomes" id="UP000032360"/>
    </source>
</evidence>
<reference evidence="4 5" key="1">
    <citation type="submission" date="2015-01" db="EMBL/GenBank/DDBJ databases">
        <title>Draft genome of the acidophilic iron oxidizer Acidithrix ferrooxidans strain Py-F3.</title>
        <authorList>
            <person name="Poehlein A."/>
            <person name="Eisen S."/>
            <person name="Schloemann M."/>
            <person name="Johnson B.D."/>
            <person name="Daniel R."/>
            <person name="Muehling M."/>
        </authorList>
    </citation>
    <scope>NUCLEOTIDE SEQUENCE [LARGE SCALE GENOMIC DNA]</scope>
    <source>
        <strain evidence="4 5">Py-F3</strain>
    </source>
</reference>
<keyword evidence="2" id="KW-0732">Signal</keyword>
<dbReference type="Pfam" id="PF13616">
    <property type="entry name" value="Rotamase_3"/>
    <property type="match status" value="1"/>
</dbReference>
<evidence type="ECO:0000259" key="3">
    <source>
        <dbReference type="PROSITE" id="PS50198"/>
    </source>
</evidence>
<dbReference type="Gene3D" id="3.10.50.40">
    <property type="match status" value="1"/>
</dbReference>
<keyword evidence="1" id="KW-0697">Rotamase</keyword>
<sequence>MFIRGNRNSSIFSRKRLMVGGVFGALAITASACNVTPYAASVGSSYISVSSLNSELASLAANKTFVSKLTAQEPVFASNSAGSKVFSTKFVDQVLNRRISVDLISQAVAKLGLHISPSEMTVAKATAVGSYGGTAIFDQFPKSYQAILTSDTADITVLEAYITKANISIPALRSYYQANPTQFDQICAAHILVPTLAKAQSLLSQLRAGASFVTLARSNSTDTNTAPNGGYIGCGLDANFASAFGSAFASEVATGVPNQALTPVALGSSYSIPMVVSRTQISFTNSIANIVSDKFGANGSASLNAFIAGEAKGANVNVNPAYGTFSINTSNSAVNPPALPKP</sequence>
<comment type="caution">
    <text evidence="4">The sequence shown here is derived from an EMBL/GenBank/DDBJ whole genome shotgun (WGS) entry which is preliminary data.</text>
</comment>
<dbReference type="PROSITE" id="PS51257">
    <property type="entry name" value="PROKAR_LIPOPROTEIN"/>
    <property type="match status" value="1"/>
</dbReference>
<keyword evidence="1 4" id="KW-0413">Isomerase</keyword>
<name>A0A0D8HIF4_9ACTN</name>
<dbReference type="InterPro" id="IPR050245">
    <property type="entry name" value="PrsA_foldase"/>
</dbReference>
<dbReference type="GO" id="GO:0003755">
    <property type="term" value="F:peptidyl-prolyl cis-trans isomerase activity"/>
    <property type="evidence" value="ECO:0007669"/>
    <property type="project" value="UniProtKB-KW"/>
</dbReference>
<organism evidence="4 5">
    <name type="scientific">Acidithrix ferrooxidans</name>
    <dbReference type="NCBI Taxonomy" id="1280514"/>
    <lineage>
        <taxon>Bacteria</taxon>
        <taxon>Bacillati</taxon>
        <taxon>Actinomycetota</taxon>
        <taxon>Acidimicrobiia</taxon>
        <taxon>Acidimicrobiales</taxon>
        <taxon>Acidimicrobiaceae</taxon>
        <taxon>Acidithrix</taxon>
    </lineage>
</organism>
<dbReference type="RefSeq" id="WP_052605159.1">
    <property type="nucleotide sequence ID" value="NZ_JXYS01000031.1"/>
</dbReference>
<gene>
    <name evidence="4" type="primary">prsA</name>
    <name evidence="4" type="ORF">AXFE_14210</name>
</gene>
<dbReference type="SUPFAM" id="SSF54534">
    <property type="entry name" value="FKBP-like"/>
    <property type="match status" value="1"/>
</dbReference>
<proteinExistence type="predicted"/>
<dbReference type="PANTHER" id="PTHR47245">
    <property type="entry name" value="PEPTIDYLPROLYL ISOMERASE"/>
    <property type="match status" value="1"/>
</dbReference>
<dbReference type="EMBL" id="JXYS01000031">
    <property type="protein sequence ID" value="KJF17713.1"/>
    <property type="molecule type" value="Genomic_DNA"/>
</dbReference>
<feature type="domain" description="PpiC" evidence="3">
    <location>
        <begin position="183"/>
        <end position="277"/>
    </location>
</feature>
<accession>A0A0D8HIF4</accession>
<evidence type="ECO:0000256" key="1">
    <source>
        <dbReference type="PROSITE-ProRule" id="PRU00278"/>
    </source>
</evidence>
<dbReference type="EC" id="5.2.1.8" evidence="4"/>
<keyword evidence="5" id="KW-1185">Reference proteome</keyword>
<dbReference type="Proteomes" id="UP000032360">
    <property type="component" value="Unassembled WGS sequence"/>
</dbReference>
<dbReference type="STRING" id="1280514.AXFE_14210"/>
<evidence type="ECO:0000256" key="2">
    <source>
        <dbReference type="SAM" id="SignalP"/>
    </source>
</evidence>
<feature type="chain" id="PRO_5039625788" evidence="2">
    <location>
        <begin position="33"/>
        <end position="342"/>
    </location>
</feature>
<dbReference type="SUPFAM" id="SSF109998">
    <property type="entry name" value="Triger factor/SurA peptide-binding domain-like"/>
    <property type="match status" value="1"/>
</dbReference>
<feature type="signal peptide" evidence="2">
    <location>
        <begin position="1"/>
        <end position="32"/>
    </location>
</feature>
<protein>
    <submittedName>
        <fullName evidence="4">Foldase protein PrsA</fullName>
        <ecNumber evidence="4">5.2.1.8</ecNumber>
    </submittedName>
</protein>
<evidence type="ECO:0000313" key="4">
    <source>
        <dbReference type="EMBL" id="KJF17713.1"/>
    </source>
</evidence>